<evidence type="ECO:0000256" key="4">
    <source>
        <dbReference type="ARBA" id="ARBA00023136"/>
    </source>
</evidence>
<dbReference type="Gene3D" id="1.20.1070.10">
    <property type="entry name" value="Rhodopsin 7-helix transmembrane proteins"/>
    <property type="match status" value="1"/>
</dbReference>
<keyword evidence="2 5" id="KW-0812">Transmembrane</keyword>
<accession>A0A1I8A268</accession>
<sequence length="364" mass="40755">MAAATNMSNDTVPSMILFNPDYMRSAIIVMSTILPCFVPNVFILVVGLKSGVIQDKFRDSIVAMTSANLVSAVVPFLFHAFYMVMSLTKTPIGFFLCSFLRRITTVCYSPMLYGCVIVAVDRFFVVCRNKSFSRTQICILNLIFMFYPTLILAFQMTSNRILNEDICGPTLASRYPLMGEANNITLIFAFQMTSNRILNEDICGPTLASRYPLMGEANNIVLLVYPLIAFCLNIYILFYVGRKARTMRSLGAKVNSRNTRQERHVLLGMIIQSLMPVFSQVPMLASTLVYYRGIAVPAIVWSINNVIYHIELTLNPVFTVLFVKQFRQAVAKVFNLGKNAPATTQVSTVNPSTSRSVFTTTRSS</sequence>
<keyword evidence="7" id="KW-1185">Reference proteome</keyword>
<feature type="transmembrane region" description="Helical" evidence="5">
    <location>
        <begin position="103"/>
        <end position="125"/>
    </location>
</feature>
<evidence type="ECO:0000313" key="8">
    <source>
        <dbReference type="WBParaSite" id="L893_g32140.t1"/>
    </source>
</evidence>
<evidence type="ECO:0000256" key="1">
    <source>
        <dbReference type="ARBA" id="ARBA00004370"/>
    </source>
</evidence>
<evidence type="ECO:0000259" key="6">
    <source>
        <dbReference type="PROSITE" id="PS50262"/>
    </source>
</evidence>
<feature type="transmembrane region" description="Helical" evidence="5">
    <location>
        <begin position="25"/>
        <end position="48"/>
    </location>
</feature>
<feature type="transmembrane region" description="Helical" evidence="5">
    <location>
        <begin position="137"/>
        <end position="156"/>
    </location>
</feature>
<dbReference type="GO" id="GO:0016020">
    <property type="term" value="C:membrane"/>
    <property type="evidence" value="ECO:0007669"/>
    <property type="project" value="UniProtKB-SubCell"/>
</dbReference>
<dbReference type="AlphaFoldDB" id="A0A1I8A268"/>
<evidence type="ECO:0000256" key="5">
    <source>
        <dbReference type="SAM" id="Phobius"/>
    </source>
</evidence>
<protein>
    <submittedName>
        <fullName evidence="8">G_PROTEIN_RECEP_F1_2 domain-containing protein</fullName>
    </submittedName>
</protein>
<feature type="transmembrane region" description="Helical" evidence="5">
    <location>
        <begin position="220"/>
        <end position="240"/>
    </location>
</feature>
<dbReference type="PROSITE" id="PS50262">
    <property type="entry name" value="G_PROTEIN_RECEP_F1_2"/>
    <property type="match status" value="1"/>
</dbReference>
<feature type="domain" description="G-protein coupled receptors family 1 profile" evidence="6">
    <location>
        <begin position="39"/>
        <end position="319"/>
    </location>
</feature>
<evidence type="ECO:0000313" key="7">
    <source>
        <dbReference type="Proteomes" id="UP000095287"/>
    </source>
</evidence>
<dbReference type="Proteomes" id="UP000095287">
    <property type="component" value="Unplaced"/>
</dbReference>
<dbReference type="PANTHER" id="PTHR38614">
    <property type="entry name" value="PROTEIN CBG09954"/>
    <property type="match status" value="1"/>
</dbReference>
<name>A0A1I8A268_9BILA</name>
<feature type="transmembrane region" description="Helical" evidence="5">
    <location>
        <begin position="265"/>
        <end position="283"/>
    </location>
</feature>
<dbReference type="PANTHER" id="PTHR38614:SF1">
    <property type="entry name" value="G_PROTEIN_RECEP_F1_2 DOMAIN-CONTAINING PROTEIN"/>
    <property type="match status" value="1"/>
</dbReference>
<evidence type="ECO:0000256" key="3">
    <source>
        <dbReference type="ARBA" id="ARBA00022989"/>
    </source>
</evidence>
<dbReference type="InterPro" id="IPR017452">
    <property type="entry name" value="GPCR_Rhodpsn_7TM"/>
</dbReference>
<comment type="subcellular location">
    <subcellularLocation>
        <location evidence="1">Membrane</location>
    </subcellularLocation>
</comment>
<dbReference type="Pfam" id="PF10317">
    <property type="entry name" value="7TM_GPCR_Srd"/>
    <property type="match status" value="1"/>
</dbReference>
<dbReference type="InterPro" id="IPR010601">
    <property type="entry name" value="DUF1182"/>
</dbReference>
<organism evidence="7 8">
    <name type="scientific">Steinernema glaseri</name>
    <dbReference type="NCBI Taxonomy" id="37863"/>
    <lineage>
        <taxon>Eukaryota</taxon>
        <taxon>Metazoa</taxon>
        <taxon>Ecdysozoa</taxon>
        <taxon>Nematoda</taxon>
        <taxon>Chromadorea</taxon>
        <taxon>Rhabditida</taxon>
        <taxon>Tylenchina</taxon>
        <taxon>Panagrolaimomorpha</taxon>
        <taxon>Strongyloidoidea</taxon>
        <taxon>Steinernematidae</taxon>
        <taxon>Steinernema</taxon>
    </lineage>
</organism>
<dbReference type="InterPro" id="IPR019421">
    <property type="entry name" value="7TM_GPCR_serpentine_rcpt_Srd"/>
</dbReference>
<dbReference type="SUPFAM" id="SSF81321">
    <property type="entry name" value="Family A G protein-coupled receptor-like"/>
    <property type="match status" value="1"/>
</dbReference>
<reference evidence="8" key="1">
    <citation type="submission" date="2016-11" db="UniProtKB">
        <authorList>
            <consortium name="WormBaseParasite"/>
        </authorList>
    </citation>
    <scope>IDENTIFICATION</scope>
</reference>
<feature type="transmembrane region" description="Helical" evidence="5">
    <location>
        <begin position="60"/>
        <end position="83"/>
    </location>
</feature>
<keyword evidence="3 5" id="KW-1133">Transmembrane helix</keyword>
<dbReference type="WBParaSite" id="L893_g32140.t1">
    <property type="protein sequence ID" value="L893_g32140.t1"/>
    <property type="gene ID" value="L893_g32140"/>
</dbReference>
<keyword evidence="4 5" id="KW-0472">Membrane</keyword>
<proteinExistence type="predicted"/>
<evidence type="ECO:0000256" key="2">
    <source>
        <dbReference type="ARBA" id="ARBA00022692"/>
    </source>
</evidence>